<organism evidence="3 4">
    <name type="scientific">Trichuris muris</name>
    <name type="common">Mouse whipworm</name>
    <dbReference type="NCBI Taxonomy" id="70415"/>
    <lineage>
        <taxon>Eukaryota</taxon>
        <taxon>Metazoa</taxon>
        <taxon>Ecdysozoa</taxon>
        <taxon>Nematoda</taxon>
        <taxon>Enoplea</taxon>
        <taxon>Dorylaimia</taxon>
        <taxon>Trichinellida</taxon>
        <taxon>Trichuridae</taxon>
        <taxon>Trichuris</taxon>
    </lineage>
</organism>
<dbReference type="WBParaSite" id="TMUE_2000010363.1">
    <property type="protein sequence ID" value="TMUE_2000010363.1"/>
    <property type="gene ID" value="WBGene00294624"/>
</dbReference>
<protein>
    <submittedName>
        <fullName evidence="4 5">Neuroblastoma-amplified sequence N-terminal domain-containing protein</fullName>
    </submittedName>
</protein>
<reference evidence="3" key="1">
    <citation type="submission" date="2013-11" db="EMBL/GenBank/DDBJ databases">
        <authorList>
            <person name="Aslett M."/>
        </authorList>
    </citation>
    <scope>NUCLEOTIDE SEQUENCE [LARGE SCALE GENOMIC DNA]</scope>
    <source>
        <strain evidence="3">Edinburgh</strain>
    </source>
</reference>
<keyword evidence="3" id="KW-1185">Reference proteome</keyword>
<dbReference type="GO" id="GO:0006890">
    <property type="term" value="P:retrograde vesicle-mediated transport, Golgi to endoplasmic reticulum"/>
    <property type="evidence" value="ECO:0007669"/>
    <property type="project" value="TreeGrafter"/>
</dbReference>
<dbReference type="Proteomes" id="UP000046395">
    <property type="component" value="Unassembled WGS sequence"/>
</dbReference>
<evidence type="ECO:0000313" key="3">
    <source>
        <dbReference type="Proteomes" id="UP000046395"/>
    </source>
</evidence>
<evidence type="ECO:0000313" key="4">
    <source>
        <dbReference type="WBParaSite" id="TMUE_0000000323.1"/>
    </source>
</evidence>
<dbReference type="GO" id="GO:0000149">
    <property type="term" value="F:SNARE binding"/>
    <property type="evidence" value="ECO:0007669"/>
    <property type="project" value="TreeGrafter"/>
</dbReference>
<dbReference type="InterPro" id="IPR029145">
    <property type="entry name" value="NBAS_N"/>
</dbReference>
<sequence>MVNQDLLKPAAKGRQPDDVEASVCELQRHSTWMDLQDVHEMNHGQTFLPGFFKSFATDRTLTSIIYAKNRSCRSQLACSSDGKRYGLLCNAHLEIRELFGQKRAYRVGVMQDEFPQWCSLRWSSNNDLLFVAWSQPVVEVFDFHANYVFGIKLEQPSVVFDAAHAVSSMYCQRYEQKNWTDLLFILQYNGCLRCYKIGFSKGYVAAFTVQLSSSVAAPFTFVLGSPEASLLVTASAFVAPRFVANQTSGHQFGLNIWRHVDEEPYLVPFVQDESKSQSLTRPKYRFLGGLLSSKGFIVDLSMNAEETMLACITSLNDIFVCTFPSLRICNFFPASSLRDPWDKIGHSSWISPLGVDWWSSKELVVLFDNGSVLSQLWNEKEDAFSWRNCLHKFDHHCQRMGGNVGQQFFIETWKAFEGDVSLPLAPSIRSLILKLPYYYAKWLIYIFFGASSNPTDLATYAVNCTLWEMKSVNPVELITKKLLANDFENAAAIAKYADLSIMKICKSLWRQRDPKMDAIEKYLIHIDDKEWVLRQCLVKPSQHPDHWLRLLEYGITLSMELHLASRSDSSPYLRPLLKLSRRWVMLKDALEIGWVSASPAAVHPERMQMVSSLNPLSLAVQMALQGDCSAVAILLCRHQELLGRYWFYLLGCVHFSVKIKKMRGILPTADDALKWKAANPHQFPVCSTQVDFSDRALFGSKLKSDEDLLAVFPSESKPPCPFIDSDLPDRSSIVEWYQWRCPVVENYTGWPDYCLQLLNFAVCEGGLTELTPWRYEYYLVTVLVYSGSDKDLTHSTFAQLDPLKVANWLLRLYLDSAKLLEQFKQQVIPYLEYCQRQQGLDVRQMLCKLLVAESRTSLRTLCSVLCPADEYVLSLFNSCPEEYVSLLNDCLCSCEGALIADDVSELLLSAEKVQARCANVSNDYWHLLTLLRNELKAYRILQAAGEQCSFNRLGTVRHDSGECEKLLHKVVQSTLPEIIANGRNGLEAAIGSAHDFVRFGRLNIEPQMIVSILAKELLFSGDGKLLEEVEALIQTEPSEDPSSPLLLSPFKKLPYDDACRMVLEATRIYANQANNKASKILALTCISLIKYPCEELQREKCFLRALPILSKLGVSGSPEDLRPIVCNGDLIAYIFSQIPDAYKSLDDIQRVTDLLFPNTDARERAAVVSIRCAEQAILLGDMVHIVVYCNRILREKWTSGWQVCHQAAQKLLSGGRCPDMKDNFRQECARQFLEFSILNGQARYLESILRDFGKVSASLNDVEAMRNAKVEELNRRLFCAYSEGTDSANGGDKGTPGELQDVLEMERIVAGSALPLKEDEAFTMLTLIKNIGIEAVLTDQATAASVLLSLPTSQDVICCLQPYLHRADVAAFATYVMCLRLLMKNSDGKLSTRKLLQFDPASVIEFVLQRDTISKDSEEVDLIRKWMDSIDTIHLQSTLNKTHPEMDSEKFLADEEYRRETILGLALSTDKDNYETAVHLAEKFCVPAWDVQMDHLEYILTDSGLQPEEMMTHIKELSLLEKLSHRPEDFVARMEQNVFTMLEGKDYDRLQLYYTILKMYGQHVANTEMPRALRDASEYRIVLQNLKQHWIDVDFVKLLSSSPDDLTVLMPCLTAKNFLLIAKLIMKLPDKGITMDHMLALWALKTFLESCKKATAEEAVAVCGKTLDKLSDSSFLNLVRKILFSEDVANELRRTKFKYDSFSKAIEEYAVSKNRSESMMRELRKCATFTSNVEALMAKLPACKRVYVDAQLRPCGGDPDKVESILLEWLKDKRKTDIAKIALPIFSMSDANGTAELSDVVESKTQAPPPSPHALAPAEQRATGQTSKADGKESAAAAVHSFPKTKNSHLFASLVNEKDLRDLRLQGECLRKLVLEMNDTDQVEALIDFFAIFREKCLQSPESDENMYAGLFATFLDRAFRMHQRSSWPLFRSFVAKLVFTDCFDEKISELFYKILIEQKLYNHAALFALWFDANEDQVIDILAKGSQENCHWCSELITAVVKKKLVPRVTRTLFFDSLADYCCRELRAISTDQFDDLVGSVLVQLHQAGLEGELEVLLLALNSVSDSILVSFDSDGATFRMVKR</sequence>
<evidence type="ECO:0000313" key="5">
    <source>
        <dbReference type="WBParaSite" id="TMUE_2000010363.1"/>
    </source>
</evidence>
<proteinExistence type="predicted"/>
<dbReference type="WBParaSite" id="TMUE_0000000323.1">
    <property type="protein sequence ID" value="TMUE_0000000323.1"/>
    <property type="gene ID" value="WBGene00296264"/>
</dbReference>
<dbReference type="PANTHER" id="PTHR15922">
    <property type="entry name" value="NEUROBLASTOMA-AMPLIFIED SEQUENCE"/>
    <property type="match status" value="1"/>
</dbReference>
<dbReference type="Pfam" id="PF15492">
    <property type="entry name" value="Nbas_N"/>
    <property type="match status" value="1"/>
</dbReference>
<dbReference type="STRING" id="70415.A0A5S6PZD6"/>
<dbReference type="GO" id="GO:0070939">
    <property type="term" value="C:Dsl1/NZR complex"/>
    <property type="evidence" value="ECO:0007669"/>
    <property type="project" value="TreeGrafter"/>
</dbReference>
<evidence type="ECO:0000256" key="1">
    <source>
        <dbReference type="SAM" id="MobiDB-lite"/>
    </source>
</evidence>
<reference evidence="4 5" key="3">
    <citation type="submission" date="2019-12" db="UniProtKB">
        <authorList>
            <consortium name="WormBaseParasite"/>
        </authorList>
    </citation>
    <scope>IDENTIFICATION</scope>
</reference>
<accession>A0A5S6PZD6</accession>
<reference evidence="3" key="2">
    <citation type="submission" date="2014-03" db="EMBL/GenBank/DDBJ databases">
        <title>The whipworm genome and dual-species transcriptomics of an intimate host-pathogen interaction.</title>
        <authorList>
            <person name="Foth B.J."/>
            <person name="Tsai I.J."/>
            <person name="Reid A.J."/>
            <person name="Bancroft A.J."/>
            <person name="Nichol S."/>
            <person name="Tracey A."/>
            <person name="Holroyd N."/>
            <person name="Cotton J.A."/>
            <person name="Stanley E.J."/>
            <person name="Zarowiecki M."/>
            <person name="Liu J.Z."/>
            <person name="Huckvale T."/>
            <person name="Cooper P.J."/>
            <person name="Grencis R.K."/>
            <person name="Berriman M."/>
        </authorList>
    </citation>
    <scope>NUCLEOTIDE SEQUENCE [LARGE SCALE GENOMIC DNA]</scope>
    <source>
        <strain evidence="3">Edinburgh</strain>
    </source>
</reference>
<name>A0A5S6PZD6_TRIMR</name>
<evidence type="ECO:0000259" key="2">
    <source>
        <dbReference type="Pfam" id="PF15492"/>
    </source>
</evidence>
<feature type="domain" description="Neuroblastoma-amplified sequence N-terminal" evidence="2">
    <location>
        <begin position="99"/>
        <end position="328"/>
    </location>
</feature>
<feature type="region of interest" description="Disordered" evidence="1">
    <location>
        <begin position="1797"/>
        <end position="1838"/>
    </location>
</feature>
<dbReference type="PANTHER" id="PTHR15922:SF2">
    <property type="entry name" value="NBAS SUBUNIT OF NRZ TETHERING COMPLEX"/>
    <property type="match status" value="1"/>
</dbReference>